<dbReference type="Gene3D" id="2.60.40.10">
    <property type="entry name" value="Immunoglobulins"/>
    <property type="match status" value="1"/>
</dbReference>
<dbReference type="OrthoDB" id="124527at2759"/>
<evidence type="ECO:0000313" key="4">
    <source>
        <dbReference type="Proteomes" id="UP001165065"/>
    </source>
</evidence>
<feature type="domain" description="IPT/TIG" evidence="2">
    <location>
        <begin position="42"/>
        <end position="119"/>
    </location>
</feature>
<keyword evidence="1" id="KW-0472">Membrane</keyword>
<dbReference type="Proteomes" id="UP001165065">
    <property type="component" value="Unassembled WGS sequence"/>
</dbReference>
<protein>
    <recommendedName>
        <fullName evidence="2">IPT/TIG domain-containing protein</fullName>
    </recommendedName>
</protein>
<reference evidence="4" key="1">
    <citation type="journal article" date="2023" name="Commun. Biol.">
        <title>Genome analysis of Parmales, the sister group of diatoms, reveals the evolutionary specialization of diatoms from phago-mixotrophs to photoautotrophs.</title>
        <authorList>
            <person name="Ban H."/>
            <person name="Sato S."/>
            <person name="Yoshikawa S."/>
            <person name="Yamada K."/>
            <person name="Nakamura Y."/>
            <person name="Ichinomiya M."/>
            <person name="Sato N."/>
            <person name="Blanc-Mathieu R."/>
            <person name="Endo H."/>
            <person name="Kuwata A."/>
            <person name="Ogata H."/>
        </authorList>
    </citation>
    <scope>NUCLEOTIDE SEQUENCE [LARGE SCALE GENOMIC DNA]</scope>
</reference>
<comment type="caution">
    <text evidence="3">The sequence shown here is derived from an EMBL/GenBank/DDBJ whole genome shotgun (WGS) entry which is preliminary data.</text>
</comment>
<keyword evidence="1" id="KW-1133">Transmembrane helix</keyword>
<feature type="non-terminal residue" evidence="3">
    <location>
        <position position="1"/>
    </location>
</feature>
<organism evidence="3 4">
    <name type="scientific">Triparma columacea</name>
    <dbReference type="NCBI Taxonomy" id="722753"/>
    <lineage>
        <taxon>Eukaryota</taxon>
        <taxon>Sar</taxon>
        <taxon>Stramenopiles</taxon>
        <taxon>Ochrophyta</taxon>
        <taxon>Bolidophyceae</taxon>
        <taxon>Parmales</taxon>
        <taxon>Triparmaceae</taxon>
        <taxon>Triparma</taxon>
    </lineage>
</organism>
<proteinExistence type="predicted"/>
<dbReference type="SUPFAM" id="SSF81296">
    <property type="entry name" value="E set domains"/>
    <property type="match status" value="1"/>
</dbReference>
<evidence type="ECO:0000313" key="3">
    <source>
        <dbReference type="EMBL" id="GMI40520.1"/>
    </source>
</evidence>
<dbReference type="CDD" id="cd00102">
    <property type="entry name" value="IPT"/>
    <property type="match status" value="1"/>
</dbReference>
<gene>
    <name evidence="3" type="ORF">TrCOL_g39</name>
</gene>
<dbReference type="EMBL" id="BRYA01001220">
    <property type="protein sequence ID" value="GMI40520.1"/>
    <property type="molecule type" value="Genomic_DNA"/>
</dbReference>
<evidence type="ECO:0000256" key="1">
    <source>
        <dbReference type="SAM" id="Phobius"/>
    </source>
</evidence>
<name>A0A9W7L9R8_9STRA</name>
<feature type="transmembrane region" description="Helical" evidence="1">
    <location>
        <begin position="167"/>
        <end position="189"/>
    </location>
</feature>
<keyword evidence="4" id="KW-1185">Reference proteome</keyword>
<dbReference type="Pfam" id="PF01833">
    <property type="entry name" value="TIG"/>
    <property type="match status" value="1"/>
</dbReference>
<keyword evidence="1" id="KW-0812">Transmembrane</keyword>
<sequence length="190" mass="20860">CSSPAALDLLNPGTVRLDVSSNNGATWSRSYVPFAYEREVQVHSLNPSRGIVDGGTKVLIEGYRFKNSTNLKCKFGESVVQAFYLNPSELFCTAPPRSRDVEVSTNGLDFSSTMVQYEYYDKLVVNDIWPSMGGGLIGNTVVSVFGSGFKREIGMDLIVKFAFNTEVFAVLFITIGIITVVITGAYWIVI</sequence>
<evidence type="ECO:0000259" key="2">
    <source>
        <dbReference type="Pfam" id="PF01833"/>
    </source>
</evidence>
<dbReference type="InterPro" id="IPR013783">
    <property type="entry name" value="Ig-like_fold"/>
</dbReference>
<dbReference type="InterPro" id="IPR014756">
    <property type="entry name" value="Ig_E-set"/>
</dbReference>
<feature type="non-terminal residue" evidence="3">
    <location>
        <position position="190"/>
    </location>
</feature>
<accession>A0A9W7L9R8</accession>
<dbReference type="InterPro" id="IPR002909">
    <property type="entry name" value="IPT_dom"/>
</dbReference>
<dbReference type="AlphaFoldDB" id="A0A9W7L9R8"/>